<comment type="caution">
    <text evidence="2">The sequence shown here is derived from an EMBL/GenBank/DDBJ whole genome shotgun (WGS) entry which is preliminary data.</text>
</comment>
<organism evidence="2 3">
    <name type="scientific">Volvox africanus</name>
    <dbReference type="NCBI Taxonomy" id="51714"/>
    <lineage>
        <taxon>Eukaryota</taxon>
        <taxon>Viridiplantae</taxon>
        <taxon>Chlorophyta</taxon>
        <taxon>core chlorophytes</taxon>
        <taxon>Chlorophyceae</taxon>
        <taxon>CS clade</taxon>
        <taxon>Chlamydomonadales</taxon>
        <taxon>Volvocaceae</taxon>
        <taxon>Volvox</taxon>
    </lineage>
</organism>
<name>A0A8J4APA7_9CHLO</name>
<keyword evidence="3" id="KW-1185">Reference proteome</keyword>
<reference evidence="2" key="1">
    <citation type="journal article" date="2021" name="Proc. Natl. Acad. Sci. U.S.A.">
        <title>Three genomes in the algal genus Volvox reveal the fate of a haploid sex-determining region after a transition to homothallism.</title>
        <authorList>
            <person name="Yamamoto K."/>
            <person name="Hamaji T."/>
            <person name="Kawai-Toyooka H."/>
            <person name="Matsuzaki R."/>
            <person name="Takahashi F."/>
            <person name="Nishimura Y."/>
            <person name="Kawachi M."/>
            <person name="Noguchi H."/>
            <person name="Minakuchi Y."/>
            <person name="Umen J.G."/>
            <person name="Toyoda A."/>
            <person name="Nozaki H."/>
        </authorList>
    </citation>
    <scope>NUCLEOTIDE SEQUENCE</scope>
    <source>
        <strain evidence="2">NIES-3780</strain>
    </source>
</reference>
<accession>A0A8J4APA7</accession>
<dbReference type="EMBL" id="BNCO01000003">
    <property type="protein sequence ID" value="GIL45142.1"/>
    <property type="molecule type" value="Genomic_DNA"/>
</dbReference>
<gene>
    <name evidence="2" type="ORF">Vafri_2469</name>
</gene>
<protein>
    <submittedName>
        <fullName evidence="2">Uncharacterized protein</fullName>
    </submittedName>
</protein>
<evidence type="ECO:0000256" key="1">
    <source>
        <dbReference type="SAM" id="MobiDB-lite"/>
    </source>
</evidence>
<feature type="region of interest" description="Disordered" evidence="1">
    <location>
        <begin position="269"/>
        <end position="315"/>
    </location>
</feature>
<feature type="non-terminal residue" evidence="2">
    <location>
        <position position="315"/>
    </location>
</feature>
<evidence type="ECO:0000313" key="2">
    <source>
        <dbReference type="EMBL" id="GIL45142.1"/>
    </source>
</evidence>
<dbReference type="Proteomes" id="UP000747399">
    <property type="component" value="Unassembled WGS sequence"/>
</dbReference>
<evidence type="ECO:0000313" key="3">
    <source>
        <dbReference type="Proteomes" id="UP000747399"/>
    </source>
</evidence>
<feature type="non-terminal residue" evidence="2">
    <location>
        <position position="1"/>
    </location>
</feature>
<proteinExistence type="predicted"/>
<sequence length="315" mass="32286">SRSVNVTNAEQALPYWRHNRHSYNTIYPRVTSPSTLQPLVMHPAALVPSGSQKTSPWRSNSESQLVIVPSDPWVSGAAHGGAGGPGTAVSCLNRREYVSTGTSRPDTAGADGPEPGRLAVGVEAEPDAGAGFNDSGPIWPTGRARPHVMKWAGSVRVGSVGGGGGGDTYGGGGGGSDGPLPRLISVLQRELIAQHQYLPATFGGASGGGGGFLRSYTLTETDPLRTLSEVCESTCRKTCLPVILSVTQPDGAATTTAAISEIPLPYGAHSQRRSLAPPPVRGASAASELDGGGARTVASTPPPLTVKGIARRAKD</sequence>
<dbReference type="AlphaFoldDB" id="A0A8J4APA7"/>